<proteinExistence type="predicted"/>
<dbReference type="Proteomes" id="UP001642409">
    <property type="component" value="Unassembled WGS sequence"/>
</dbReference>
<evidence type="ECO:0000256" key="2">
    <source>
        <dbReference type="SAM" id="MobiDB-lite"/>
    </source>
</evidence>
<feature type="region of interest" description="Disordered" evidence="2">
    <location>
        <begin position="75"/>
        <end position="181"/>
    </location>
</feature>
<dbReference type="EMBL" id="CAXDID020000070">
    <property type="protein sequence ID" value="CAL6014203.1"/>
    <property type="molecule type" value="Genomic_DNA"/>
</dbReference>
<evidence type="ECO:0000313" key="4">
    <source>
        <dbReference type="EMBL" id="CAL6014203.1"/>
    </source>
</evidence>
<feature type="compositionally biased region" description="Low complexity" evidence="2">
    <location>
        <begin position="102"/>
        <end position="117"/>
    </location>
</feature>
<gene>
    <name evidence="4" type="ORF">HINF_LOCUS24157</name>
    <name evidence="3" type="ORF">HINF_LOCUS26287</name>
</gene>
<evidence type="ECO:0000256" key="1">
    <source>
        <dbReference type="SAM" id="Coils"/>
    </source>
</evidence>
<name>A0AA86PPA6_9EUKA</name>
<feature type="coiled-coil region" evidence="1">
    <location>
        <begin position="224"/>
        <end position="265"/>
    </location>
</feature>
<keyword evidence="5" id="KW-1185">Reference proteome</keyword>
<feature type="compositionally biased region" description="Polar residues" evidence="2">
    <location>
        <begin position="635"/>
        <end position="646"/>
    </location>
</feature>
<feature type="region of interest" description="Disordered" evidence="2">
    <location>
        <begin position="623"/>
        <end position="646"/>
    </location>
</feature>
<dbReference type="EMBL" id="CATOUU010000656">
    <property type="protein sequence ID" value="CAI9938642.1"/>
    <property type="molecule type" value="Genomic_DNA"/>
</dbReference>
<accession>A0AA86PPA6</accession>
<dbReference type="AlphaFoldDB" id="A0AA86PPA6"/>
<reference evidence="4 5" key="2">
    <citation type="submission" date="2024-07" db="EMBL/GenBank/DDBJ databases">
        <authorList>
            <person name="Akdeniz Z."/>
        </authorList>
    </citation>
    <scope>NUCLEOTIDE SEQUENCE [LARGE SCALE GENOMIC DNA]</scope>
</reference>
<feature type="compositionally biased region" description="Basic residues" evidence="2">
    <location>
        <begin position="121"/>
        <end position="132"/>
    </location>
</feature>
<reference evidence="3" key="1">
    <citation type="submission" date="2023-06" db="EMBL/GenBank/DDBJ databases">
        <authorList>
            <person name="Kurt Z."/>
        </authorList>
    </citation>
    <scope>NUCLEOTIDE SEQUENCE</scope>
</reference>
<evidence type="ECO:0000313" key="3">
    <source>
        <dbReference type="EMBL" id="CAI9938642.1"/>
    </source>
</evidence>
<protein>
    <submittedName>
        <fullName evidence="4">Hypothetical_protein</fullName>
    </submittedName>
</protein>
<keyword evidence="1" id="KW-0175">Coiled coil</keyword>
<evidence type="ECO:0000313" key="5">
    <source>
        <dbReference type="Proteomes" id="UP001642409"/>
    </source>
</evidence>
<organism evidence="3">
    <name type="scientific">Hexamita inflata</name>
    <dbReference type="NCBI Taxonomy" id="28002"/>
    <lineage>
        <taxon>Eukaryota</taxon>
        <taxon>Metamonada</taxon>
        <taxon>Diplomonadida</taxon>
        <taxon>Hexamitidae</taxon>
        <taxon>Hexamitinae</taxon>
        <taxon>Hexamita</taxon>
    </lineage>
</organism>
<sequence length="646" mass="74911">MLSKLVIWLIVRDMKLPEHQRNNIKLYLPSALLNDETRLLFVCGDIRPDVSNCLPTKIMQEFFDQYKQNGKQQLKQRQTYQVTPEIKKLTKPAKKSKKVVESSESSEYSSDSSESSDLIQYRKRSKSKHTKKQPKEDQNAKKKKAKVVFVSSSESDSEPRARSNKTKQNNNHQNKQKQETQTYEQFRDMYGSQNLSDEQILKRAEEIREKQLQKQNIIIKTNFEQNKQNDLELKQLEIAKKEKEINEQKQYLEMKEQNIKQKEENLIWKSQTLNEQLEIIKNAKPASGIVDQLAKVPQTLSQSINAQMAEEYQYPIQKVIVKDEPAITYNQSHLQVKHVQQSPREYSPPFVPCPVIQQQFQPLFPMQQMQQMAIPQVVPVSVFTPDPMQFQPYIAPSETVNAPIHQTPPPIVPVKVDYVQPLILSTNSTGKSVVHNNEFQQEYEKLSRAPGIDKEMLKQAIKELQQETEFKEMAKLTVNNNENLLQNSDLTPLRNMDGPVREILRKKQDLIDRVNTSFSRSESKNQSKIRFNNIPSDLEAQKPIQKPRSTVKITLDNKKGAQNINSNQNTQESSFISKLKLKNETQIQTSPVNQFAQPNEVVIPPPSLKFRQILEKNVQLQKQKTEKKPFWESKAASSMIQTDEVY</sequence>
<comment type="caution">
    <text evidence="3">The sequence shown here is derived from an EMBL/GenBank/DDBJ whole genome shotgun (WGS) entry which is preliminary data.</text>
</comment>